<gene>
    <name evidence="1" type="ORF">PDIGIT_LOCUS14597</name>
</gene>
<organism evidence="1 2">
    <name type="scientific">Periconia digitata</name>
    <dbReference type="NCBI Taxonomy" id="1303443"/>
    <lineage>
        <taxon>Eukaryota</taxon>
        <taxon>Fungi</taxon>
        <taxon>Dikarya</taxon>
        <taxon>Ascomycota</taxon>
        <taxon>Pezizomycotina</taxon>
        <taxon>Dothideomycetes</taxon>
        <taxon>Pleosporomycetidae</taxon>
        <taxon>Pleosporales</taxon>
        <taxon>Massarineae</taxon>
        <taxon>Periconiaceae</taxon>
        <taxon>Periconia</taxon>
    </lineage>
</organism>
<evidence type="ECO:0000313" key="1">
    <source>
        <dbReference type="EMBL" id="CAI6341400.1"/>
    </source>
</evidence>
<protein>
    <submittedName>
        <fullName evidence="1">Uncharacterized protein</fullName>
    </submittedName>
</protein>
<comment type="caution">
    <text evidence="1">The sequence shown here is derived from an EMBL/GenBank/DDBJ whole genome shotgun (WGS) entry which is preliminary data.</text>
</comment>
<sequence length="104" mass="11827">MQHDLLNNHTNMVCSHSCSGNRIYGCLKSDNIACPDRTYPFHSRDSKIRSQIASSLFARQISLNYIKVASPSLTLSLYIENIWRPKHYLTTAISAFHLHLTYGA</sequence>
<dbReference type="AlphaFoldDB" id="A0A9W4USK2"/>
<dbReference type="EMBL" id="CAOQHR010000012">
    <property type="protein sequence ID" value="CAI6341400.1"/>
    <property type="molecule type" value="Genomic_DNA"/>
</dbReference>
<name>A0A9W4USK2_9PLEO</name>
<keyword evidence="2" id="KW-1185">Reference proteome</keyword>
<proteinExistence type="predicted"/>
<reference evidence="1" key="1">
    <citation type="submission" date="2023-01" db="EMBL/GenBank/DDBJ databases">
        <authorList>
            <person name="Van Ghelder C."/>
            <person name="Rancurel C."/>
        </authorList>
    </citation>
    <scope>NUCLEOTIDE SEQUENCE</scope>
    <source>
        <strain evidence="1">CNCM I-4278</strain>
    </source>
</reference>
<accession>A0A9W4USK2</accession>
<dbReference type="Proteomes" id="UP001152607">
    <property type="component" value="Unassembled WGS sequence"/>
</dbReference>
<evidence type="ECO:0000313" key="2">
    <source>
        <dbReference type="Proteomes" id="UP001152607"/>
    </source>
</evidence>